<dbReference type="PANTHER" id="PTHR42904:SF6">
    <property type="entry name" value="NAD-CAPPED RNA HYDROLASE NUDT12"/>
    <property type="match status" value="1"/>
</dbReference>
<evidence type="ECO:0000256" key="3">
    <source>
        <dbReference type="ARBA" id="ARBA00009595"/>
    </source>
</evidence>
<dbReference type="PROSITE" id="PS00893">
    <property type="entry name" value="NUDIX_BOX"/>
    <property type="match status" value="1"/>
</dbReference>
<dbReference type="GO" id="GO:0005829">
    <property type="term" value="C:cytosol"/>
    <property type="evidence" value="ECO:0007669"/>
    <property type="project" value="TreeGrafter"/>
</dbReference>
<evidence type="ECO:0000256" key="7">
    <source>
        <dbReference type="ARBA" id="ARBA00023679"/>
    </source>
</evidence>
<dbReference type="Gene3D" id="3.90.79.10">
    <property type="entry name" value="Nucleoside Triphosphate Pyrophosphohydrolase"/>
    <property type="match status" value="1"/>
</dbReference>
<evidence type="ECO:0000313" key="9">
    <source>
        <dbReference type="EMBL" id="HIR69749.1"/>
    </source>
</evidence>
<dbReference type="AlphaFoldDB" id="A0A9D1E7Y9"/>
<dbReference type="PANTHER" id="PTHR42904">
    <property type="entry name" value="NUDIX HYDROLASE, NUDC SUBFAMILY"/>
    <property type="match status" value="1"/>
</dbReference>
<dbReference type="InterPro" id="IPR020084">
    <property type="entry name" value="NUDIX_hydrolase_CS"/>
</dbReference>
<evidence type="ECO:0000256" key="2">
    <source>
        <dbReference type="ARBA" id="ARBA00001947"/>
    </source>
</evidence>
<reference evidence="9" key="1">
    <citation type="submission" date="2020-10" db="EMBL/GenBank/DDBJ databases">
        <authorList>
            <person name="Gilroy R."/>
        </authorList>
    </citation>
    <scope>NUCLEOTIDE SEQUENCE</scope>
    <source>
        <strain evidence="9">ChiSjej5B23-6657</strain>
    </source>
</reference>
<protein>
    <submittedName>
        <fullName evidence="9">NUDIX domain-containing protein</fullName>
    </submittedName>
</protein>
<dbReference type="GO" id="GO:0046872">
    <property type="term" value="F:metal ion binding"/>
    <property type="evidence" value="ECO:0007669"/>
    <property type="project" value="UniProtKB-KW"/>
</dbReference>
<proteinExistence type="inferred from homology"/>
<sequence length="165" mass="18256">MRYQYCPKCGAKLSLRRLGDDGEVPWCASCEMPWFDTFSTCVIALVTDGAGQVALLRQKYISNRYANLVSGYMQPGETAEEAAAREIGEELGLTTTELRFVSTYWFEKKDMLMIGFIARVSRGSFRLSAEVDGAEWVPASKALAMVHPPGSVSYALVSAFLEEES</sequence>
<evidence type="ECO:0000259" key="8">
    <source>
        <dbReference type="PROSITE" id="PS51462"/>
    </source>
</evidence>
<dbReference type="InterPro" id="IPR050241">
    <property type="entry name" value="NAD-cap_RNA_hydrolase_NudC"/>
</dbReference>
<keyword evidence="4" id="KW-0479">Metal-binding</keyword>
<organism evidence="9 10">
    <name type="scientific">Candidatus Pullilachnospira gallistercoris</name>
    <dbReference type="NCBI Taxonomy" id="2840911"/>
    <lineage>
        <taxon>Bacteria</taxon>
        <taxon>Bacillati</taxon>
        <taxon>Bacillota</taxon>
        <taxon>Clostridia</taxon>
        <taxon>Lachnospirales</taxon>
        <taxon>Lachnospiraceae</taxon>
        <taxon>Lachnospiraceae incertae sedis</taxon>
        <taxon>Candidatus Pullilachnospira</taxon>
    </lineage>
</organism>
<gene>
    <name evidence="9" type="ORF">IAA55_00525</name>
</gene>
<comment type="cofactor">
    <cofactor evidence="2">
        <name>Zn(2+)</name>
        <dbReference type="ChEBI" id="CHEBI:29105"/>
    </cofactor>
</comment>
<comment type="similarity">
    <text evidence="3">Belongs to the Nudix hydrolase family. NudC subfamily.</text>
</comment>
<evidence type="ECO:0000256" key="6">
    <source>
        <dbReference type="ARBA" id="ARBA00022842"/>
    </source>
</evidence>
<evidence type="ECO:0000256" key="4">
    <source>
        <dbReference type="ARBA" id="ARBA00022723"/>
    </source>
</evidence>
<dbReference type="Proteomes" id="UP000823912">
    <property type="component" value="Unassembled WGS sequence"/>
</dbReference>
<dbReference type="Pfam" id="PF00293">
    <property type="entry name" value="NUDIX"/>
    <property type="match status" value="1"/>
</dbReference>
<evidence type="ECO:0000256" key="5">
    <source>
        <dbReference type="ARBA" id="ARBA00022801"/>
    </source>
</evidence>
<comment type="catalytic activity">
    <reaction evidence="7">
        <text>a 5'-end NAD(+)-phospho-ribonucleoside in mRNA + H2O = a 5'-end phospho-adenosine-phospho-ribonucleoside in mRNA + beta-nicotinamide D-ribonucleotide + 2 H(+)</text>
        <dbReference type="Rhea" id="RHEA:60876"/>
        <dbReference type="Rhea" id="RHEA-COMP:15698"/>
        <dbReference type="Rhea" id="RHEA-COMP:15719"/>
        <dbReference type="ChEBI" id="CHEBI:14649"/>
        <dbReference type="ChEBI" id="CHEBI:15377"/>
        <dbReference type="ChEBI" id="CHEBI:15378"/>
        <dbReference type="ChEBI" id="CHEBI:144029"/>
        <dbReference type="ChEBI" id="CHEBI:144051"/>
    </reaction>
    <physiologicalReaction direction="left-to-right" evidence="7">
        <dbReference type="Rhea" id="RHEA:60877"/>
    </physiologicalReaction>
</comment>
<dbReference type="GO" id="GO:0019677">
    <property type="term" value="P:NAD+ catabolic process"/>
    <property type="evidence" value="ECO:0007669"/>
    <property type="project" value="TreeGrafter"/>
</dbReference>
<evidence type="ECO:0000313" key="10">
    <source>
        <dbReference type="Proteomes" id="UP000823912"/>
    </source>
</evidence>
<name>A0A9D1E7Y9_9FIRM</name>
<evidence type="ECO:0000256" key="1">
    <source>
        <dbReference type="ARBA" id="ARBA00001946"/>
    </source>
</evidence>
<reference evidence="9" key="2">
    <citation type="journal article" date="2021" name="PeerJ">
        <title>Extensive microbial diversity within the chicken gut microbiome revealed by metagenomics and culture.</title>
        <authorList>
            <person name="Gilroy R."/>
            <person name="Ravi A."/>
            <person name="Getino M."/>
            <person name="Pursley I."/>
            <person name="Horton D.L."/>
            <person name="Alikhan N.F."/>
            <person name="Baker D."/>
            <person name="Gharbi K."/>
            <person name="Hall N."/>
            <person name="Watson M."/>
            <person name="Adriaenssens E.M."/>
            <person name="Foster-Nyarko E."/>
            <person name="Jarju S."/>
            <person name="Secka A."/>
            <person name="Antonio M."/>
            <person name="Oren A."/>
            <person name="Chaudhuri R.R."/>
            <person name="La Ragione R."/>
            <person name="Hildebrand F."/>
            <person name="Pallen M.J."/>
        </authorList>
    </citation>
    <scope>NUCLEOTIDE SEQUENCE</scope>
    <source>
        <strain evidence="9">ChiSjej5B23-6657</strain>
    </source>
</reference>
<comment type="cofactor">
    <cofactor evidence="1">
        <name>Mg(2+)</name>
        <dbReference type="ChEBI" id="CHEBI:18420"/>
    </cofactor>
</comment>
<keyword evidence="5" id="KW-0378">Hydrolase</keyword>
<feature type="domain" description="Nudix hydrolase" evidence="8">
    <location>
        <begin position="33"/>
        <end position="159"/>
    </location>
</feature>
<dbReference type="SUPFAM" id="SSF55811">
    <property type="entry name" value="Nudix"/>
    <property type="match status" value="1"/>
</dbReference>
<dbReference type="PROSITE" id="PS51462">
    <property type="entry name" value="NUDIX"/>
    <property type="match status" value="1"/>
</dbReference>
<dbReference type="GO" id="GO:0035529">
    <property type="term" value="F:NADH pyrophosphatase activity"/>
    <property type="evidence" value="ECO:0007669"/>
    <property type="project" value="TreeGrafter"/>
</dbReference>
<comment type="caution">
    <text evidence="9">The sequence shown here is derived from an EMBL/GenBank/DDBJ whole genome shotgun (WGS) entry which is preliminary data.</text>
</comment>
<dbReference type="EMBL" id="DVHM01000007">
    <property type="protein sequence ID" value="HIR69749.1"/>
    <property type="molecule type" value="Genomic_DNA"/>
</dbReference>
<dbReference type="InterPro" id="IPR000086">
    <property type="entry name" value="NUDIX_hydrolase_dom"/>
</dbReference>
<accession>A0A9D1E7Y9</accession>
<keyword evidence="6" id="KW-0460">Magnesium</keyword>
<dbReference type="InterPro" id="IPR015797">
    <property type="entry name" value="NUDIX_hydrolase-like_dom_sf"/>
</dbReference>
<dbReference type="GO" id="GO:0006742">
    <property type="term" value="P:NADP+ catabolic process"/>
    <property type="evidence" value="ECO:0007669"/>
    <property type="project" value="TreeGrafter"/>
</dbReference>